<dbReference type="RefSeq" id="WP_146296544.1">
    <property type="nucleotide sequence ID" value="NZ_CP042326.1"/>
</dbReference>
<dbReference type="GO" id="GO:0016020">
    <property type="term" value="C:membrane"/>
    <property type="evidence" value="ECO:0007669"/>
    <property type="project" value="TreeGrafter"/>
</dbReference>
<gene>
    <name evidence="2" type="ORF">FRE64_12495</name>
</gene>
<dbReference type="EMBL" id="CP042326">
    <property type="protein sequence ID" value="QDZ40698.1"/>
    <property type="molecule type" value="Genomic_DNA"/>
</dbReference>
<name>A0A5B8NNQ7_9CHRO</name>
<dbReference type="InterPro" id="IPR050266">
    <property type="entry name" value="AB_hydrolase_sf"/>
</dbReference>
<dbReference type="OrthoDB" id="464067at2"/>
<dbReference type="Gene3D" id="3.40.50.1820">
    <property type="entry name" value="alpha/beta hydrolase"/>
    <property type="match status" value="1"/>
</dbReference>
<dbReference type="PANTHER" id="PTHR43798:SF33">
    <property type="entry name" value="HYDROLASE, PUTATIVE (AFU_ORTHOLOGUE AFUA_2G14860)-RELATED"/>
    <property type="match status" value="1"/>
</dbReference>
<sequence>MSQEAVWISVSSSLKKFHRPLLKSLSSEITVREWEYQQVEDEPSNLNIPLTLLHNYLKSTDHPLHLIGHSTGGIVALLYAKQYPERVKSLSLLGVGVHPLIDWHAHYYTYRQLLPCTREIVLAQMVRALFGRQTQSRTKTLVKLLDEDLKTTPSPHSLFERSTMEPKQIACPLWVGGSRDDMIVDPSAIAGWNNYLKPDDQLWECSQGHHFFHYFYPQAVSQEILKFQQNINQQPVKHSLINQQT</sequence>
<dbReference type="KEGG" id="enn:FRE64_12495"/>
<dbReference type="InterPro" id="IPR029058">
    <property type="entry name" value="AB_hydrolase_fold"/>
</dbReference>
<dbReference type="GO" id="GO:0016787">
    <property type="term" value="F:hydrolase activity"/>
    <property type="evidence" value="ECO:0007669"/>
    <property type="project" value="UniProtKB-KW"/>
</dbReference>
<accession>A0A5B8NNQ7</accession>
<keyword evidence="3" id="KW-1185">Reference proteome</keyword>
<proteinExistence type="predicted"/>
<protein>
    <submittedName>
        <fullName evidence="2">Alpha/beta hydrolase</fullName>
    </submittedName>
</protein>
<evidence type="ECO:0000313" key="2">
    <source>
        <dbReference type="EMBL" id="QDZ40698.1"/>
    </source>
</evidence>
<reference evidence="2" key="1">
    <citation type="submission" date="2019-08" db="EMBL/GenBank/DDBJ databases">
        <title>Carotenoids and Carotenoid Binding Proteins in the Halophilic Cyanobacterium Euhalothece sp. ZM00.</title>
        <authorList>
            <person name="Cho S.M."/>
            <person name="Song J.Y."/>
            <person name="Park Y.-I."/>
        </authorList>
    </citation>
    <scope>NUCLEOTIDE SEQUENCE [LARGE SCALE GENOMIC DNA]</scope>
    <source>
        <strain evidence="2">Z-M001</strain>
    </source>
</reference>
<dbReference type="SUPFAM" id="SSF53474">
    <property type="entry name" value="alpha/beta-Hydrolases"/>
    <property type="match status" value="1"/>
</dbReference>
<keyword evidence="2" id="KW-0378">Hydrolase</keyword>
<dbReference type="Proteomes" id="UP000318453">
    <property type="component" value="Chromosome"/>
</dbReference>
<evidence type="ECO:0000259" key="1">
    <source>
        <dbReference type="Pfam" id="PF00561"/>
    </source>
</evidence>
<evidence type="ECO:0000313" key="3">
    <source>
        <dbReference type="Proteomes" id="UP000318453"/>
    </source>
</evidence>
<dbReference type="PRINTS" id="PR00111">
    <property type="entry name" value="ABHYDROLASE"/>
</dbReference>
<dbReference type="AlphaFoldDB" id="A0A5B8NNQ7"/>
<dbReference type="InterPro" id="IPR000073">
    <property type="entry name" value="AB_hydrolase_1"/>
</dbReference>
<organism evidence="2 3">
    <name type="scientific">Euhalothece natronophila Z-M001</name>
    <dbReference type="NCBI Taxonomy" id="522448"/>
    <lineage>
        <taxon>Bacteria</taxon>
        <taxon>Bacillati</taxon>
        <taxon>Cyanobacteriota</taxon>
        <taxon>Cyanophyceae</taxon>
        <taxon>Oscillatoriophycideae</taxon>
        <taxon>Chroococcales</taxon>
        <taxon>Halothecacae</taxon>
        <taxon>Halothece cluster</taxon>
        <taxon>Euhalothece</taxon>
    </lineage>
</organism>
<feature type="domain" description="AB hydrolase-1" evidence="1">
    <location>
        <begin position="60"/>
        <end position="142"/>
    </location>
</feature>
<dbReference type="PANTHER" id="PTHR43798">
    <property type="entry name" value="MONOACYLGLYCEROL LIPASE"/>
    <property type="match status" value="1"/>
</dbReference>
<dbReference type="Pfam" id="PF00561">
    <property type="entry name" value="Abhydrolase_1"/>
    <property type="match status" value="1"/>
</dbReference>